<keyword evidence="2" id="KW-1003">Cell membrane</keyword>
<evidence type="ECO:0000313" key="10">
    <source>
        <dbReference type="Proteomes" id="UP000315115"/>
    </source>
</evidence>
<dbReference type="Pfam" id="PF13807">
    <property type="entry name" value="GNVR"/>
    <property type="match status" value="1"/>
</dbReference>
<evidence type="ECO:0000313" key="9">
    <source>
        <dbReference type="EMBL" id="BBL87603.1"/>
    </source>
</evidence>
<dbReference type="PANTHER" id="PTHR32309">
    <property type="entry name" value="TYROSINE-PROTEIN KINASE"/>
    <property type="match status" value="1"/>
</dbReference>
<feature type="transmembrane region" description="Helical" evidence="6">
    <location>
        <begin position="294"/>
        <end position="318"/>
    </location>
</feature>
<dbReference type="Pfam" id="PF02706">
    <property type="entry name" value="Wzz"/>
    <property type="match status" value="1"/>
</dbReference>
<dbReference type="Proteomes" id="UP000315115">
    <property type="component" value="Chromosome 1"/>
</dbReference>
<evidence type="ECO:0000256" key="4">
    <source>
        <dbReference type="ARBA" id="ARBA00022989"/>
    </source>
</evidence>
<gene>
    <name evidence="9" type="primary">wzz</name>
    <name evidence="9" type="ORF">VroAM7_02560</name>
</gene>
<evidence type="ECO:0000256" key="6">
    <source>
        <dbReference type="SAM" id="Phobius"/>
    </source>
</evidence>
<evidence type="ECO:0000256" key="3">
    <source>
        <dbReference type="ARBA" id="ARBA00022692"/>
    </source>
</evidence>
<dbReference type="InterPro" id="IPR032807">
    <property type="entry name" value="GNVR"/>
</dbReference>
<feature type="domain" description="Polysaccharide chain length determinant N-terminal" evidence="7">
    <location>
        <begin position="28"/>
        <end position="125"/>
    </location>
</feature>
<evidence type="ECO:0000256" key="2">
    <source>
        <dbReference type="ARBA" id="ARBA00022475"/>
    </source>
</evidence>
<reference evidence="10" key="1">
    <citation type="submission" date="2019-07" db="EMBL/GenBank/DDBJ databases">
        <title>Complete Genome Sequences of Vibrion rotiferianus strain AM7.</title>
        <authorList>
            <person name="Miyazaki K."/>
            <person name="Wiseschart A."/>
            <person name="Pootanakit K."/>
            <person name="Ishimori K."/>
            <person name="Kitahara K."/>
        </authorList>
    </citation>
    <scope>NUCLEOTIDE SEQUENCE [LARGE SCALE GENOMIC DNA]</scope>
    <source>
        <strain evidence="10">AM7</strain>
    </source>
</reference>
<proteinExistence type="predicted"/>
<evidence type="ECO:0000259" key="7">
    <source>
        <dbReference type="Pfam" id="PF02706"/>
    </source>
</evidence>
<feature type="transmembrane region" description="Helical" evidence="6">
    <location>
        <begin position="42"/>
        <end position="62"/>
    </location>
</feature>
<sequence length="322" mass="36030">METKMTEKQPVTPVELDKLAKHFQPTGLNFGDLIALLWKGKIAIIATTVLFAVISVVVAISLPNIYRSEAVLTPATQDASMSGLSGQLGGLASLAGVSLGADDSNKSKLALEVLKSRSFLADFVNRHHILPDLMAVDEWIPTKNKVVYNSELYDESQQKWIREAEFPRSVTPSTQEAYPELLDVLSVTEDKQTGLVRIAVEHQSPYVAKQWVDWLVSDINEEMRTRDLKDATRMVKYLEDKLENTKLADMQSILFQLIEEQTKTIMLAEVMEEYVFKVVDSPVVPELKDSPKRALICVLGTLLGGILGVFFVILRYFIKGEE</sequence>
<accession>A0A510I1X3</accession>
<dbReference type="InterPro" id="IPR050445">
    <property type="entry name" value="Bact_polysacc_biosynth/exp"/>
</dbReference>
<keyword evidence="3 6" id="KW-0812">Transmembrane</keyword>
<feature type="domain" description="Tyrosine-protein kinase G-rich" evidence="8">
    <location>
        <begin position="256"/>
        <end position="316"/>
    </location>
</feature>
<keyword evidence="5 6" id="KW-0472">Membrane</keyword>
<name>A0A510I1X3_9VIBR</name>
<dbReference type="PANTHER" id="PTHR32309:SF13">
    <property type="entry name" value="FERRIC ENTEROBACTIN TRANSPORT PROTEIN FEPE"/>
    <property type="match status" value="1"/>
</dbReference>
<comment type="subcellular location">
    <subcellularLocation>
        <location evidence="1">Cell membrane</location>
        <topology evidence="1">Multi-pass membrane protein</topology>
    </subcellularLocation>
</comment>
<evidence type="ECO:0000259" key="8">
    <source>
        <dbReference type="Pfam" id="PF13807"/>
    </source>
</evidence>
<evidence type="ECO:0000256" key="1">
    <source>
        <dbReference type="ARBA" id="ARBA00004651"/>
    </source>
</evidence>
<dbReference type="GO" id="GO:0004713">
    <property type="term" value="F:protein tyrosine kinase activity"/>
    <property type="evidence" value="ECO:0007669"/>
    <property type="project" value="TreeGrafter"/>
</dbReference>
<dbReference type="GO" id="GO:0005886">
    <property type="term" value="C:plasma membrane"/>
    <property type="evidence" value="ECO:0007669"/>
    <property type="project" value="UniProtKB-SubCell"/>
</dbReference>
<dbReference type="AlphaFoldDB" id="A0A510I1X3"/>
<organism evidence="9 10">
    <name type="scientific">Vibrio rotiferianus</name>
    <dbReference type="NCBI Taxonomy" id="190895"/>
    <lineage>
        <taxon>Bacteria</taxon>
        <taxon>Pseudomonadati</taxon>
        <taxon>Pseudomonadota</taxon>
        <taxon>Gammaproteobacteria</taxon>
        <taxon>Vibrionales</taxon>
        <taxon>Vibrionaceae</taxon>
        <taxon>Vibrio</taxon>
    </lineage>
</organism>
<evidence type="ECO:0000256" key="5">
    <source>
        <dbReference type="ARBA" id="ARBA00023136"/>
    </source>
</evidence>
<protein>
    <submittedName>
        <fullName evidence="9">LPS biosynthesis protein</fullName>
    </submittedName>
</protein>
<dbReference type="InterPro" id="IPR003856">
    <property type="entry name" value="LPS_length_determ_N"/>
</dbReference>
<dbReference type="EMBL" id="AP019798">
    <property type="protein sequence ID" value="BBL87603.1"/>
    <property type="molecule type" value="Genomic_DNA"/>
</dbReference>
<keyword evidence="4 6" id="KW-1133">Transmembrane helix</keyword>